<protein>
    <submittedName>
        <fullName evidence="3">Uncharacterized protein</fullName>
    </submittedName>
</protein>
<organism evidence="3">
    <name type="scientific">Streptomyces sp. NBC_00060</name>
    <dbReference type="NCBI Taxonomy" id="2975636"/>
    <lineage>
        <taxon>Bacteria</taxon>
        <taxon>Bacillati</taxon>
        <taxon>Actinomycetota</taxon>
        <taxon>Actinomycetes</taxon>
        <taxon>Kitasatosporales</taxon>
        <taxon>Streptomycetaceae</taxon>
        <taxon>Streptomyces</taxon>
    </lineage>
</organism>
<feature type="transmembrane region" description="Helical" evidence="2">
    <location>
        <begin position="20"/>
        <end position="40"/>
    </location>
</feature>
<dbReference type="AlphaFoldDB" id="A0AAU2H5G9"/>
<keyword evidence="2" id="KW-0812">Transmembrane</keyword>
<evidence type="ECO:0000256" key="2">
    <source>
        <dbReference type="SAM" id="Phobius"/>
    </source>
</evidence>
<sequence>MTDAVTLLAAASDQQGPGNVLRILLLVSIFGAGGLAWLLLRGYRSNDGGDAAAAGPDGEAGRGANPDAESAVKD</sequence>
<keyword evidence="2" id="KW-1133">Transmembrane helix</keyword>
<name>A0AAU2H5G9_9ACTN</name>
<gene>
    <name evidence="3" type="ORF">OHV25_24225</name>
</gene>
<feature type="region of interest" description="Disordered" evidence="1">
    <location>
        <begin position="50"/>
        <end position="74"/>
    </location>
</feature>
<evidence type="ECO:0000256" key="1">
    <source>
        <dbReference type="SAM" id="MobiDB-lite"/>
    </source>
</evidence>
<keyword evidence="2" id="KW-0472">Membrane</keyword>
<dbReference type="EMBL" id="CP108253">
    <property type="protein sequence ID" value="WTU42455.1"/>
    <property type="molecule type" value="Genomic_DNA"/>
</dbReference>
<proteinExistence type="predicted"/>
<accession>A0AAU2H5G9</accession>
<evidence type="ECO:0000313" key="3">
    <source>
        <dbReference type="EMBL" id="WTU42455.1"/>
    </source>
</evidence>
<reference evidence="3" key="1">
    <citation type="submission" date="2022-10" db="EMBL/GenBank/DDBJ databases">
        <title>The complete genomes of actinobacterial strains from the NBC collection.</title>
        <authorList>
            <person name="Joergensen T.S."/>
            <person name="Alvarez Arevalo M."/>
            <person name="Sterndorff E.B."/>
            <person name="Faurdal D."/>
            <person name="Vuksanovic O."/>
            <person name="Mourched A.-S."/>
            <person name="Charusanti P."/>
            <person name="Shaw S."/>
            <person name="Blin K."/>
            <person name="Weber T."/>
        </authorList>
    </citation>
    <scope>NUCLEOTIDE SEQUENCE</scope>
    <source>
        <strain evidence="3">NBC_00060</strain>
    </source>
</reference>